<dbReference type="InterPro" id="IPR000504">
    <property type="entry name" value="RRM_dom"/>
</dbReference>
<protein>
    <submittedName>
        <fullName evidence="4">RNA-binding protein</fullName>
    </submittedName>
</protein>
<dbReference type="FunFam" id="3.30.70.330:FF:000383">
    <property type="entry name" value="Sex lethal, isoform D"/>
    <property type="match status" value="1"/>
</dbReference>
<dbReference type="PANTHER" id="PTHR48025">
    <property type="entry name" value="OS02G0815200 PROTEIN"/>
    <property type="match status" value="1"/>
</dbReference>
<name>A0A1F5JKU4_9BACT</name>
<dbReference type="InterPro" id="IPR050502">
    <property type="entry name" value="Euk_RNA-bind_prot"/>
</dbReference>
<dbReference type="PROSITE" id="PS50102">
    <property type="entry name" value="RRM"/>
    <property type="match status" value="1"/>
</dbReference>
<dbReference type="Gene3D" id="3.30.70.330">
    <property type="match status" value="1"/>
</dbReference>
<keyword evidence="1" id="KW-0677">Repeat</keyword>
<dbReference type="InterPro" id="IPR035979">
    <property type="entry name" value="RBD_domain_sf"/>
</dbReference>
<dbReference type="CDD" id="cd21608">
    <property type="entry name" value="RRM2_NsCP33_like"/>
    <property type="match status" value="1"/>
</dbReference>
<dbReference type="InterPro" id="IPR048289">
    <property type="entry name" value="RRM2_NsCP33-like"/>
</dbReference>
<accession>A0A1F5JKU4</accession>
<keyword evidence="2" id="KW-0694">RNA-binding</keyword>
<dbReference type="GO" id="GO:0003729">
    <property type="term" value="F:mRNA binding"/>
    <property type="evidence" value="ECO:0007669"/>
    <property type="project" value="TreeGrafter"/>
</dbReference>
<dbReference type="Pfam" id="PF00076">
    <property type="entry name" value="RRM_1"/>
    <property type="match status" value="1"/>
</dbReference>
<reference evidence="4 5" key="1">
    <citation type="journal article" date="2016" name="Nat. Commun.">
        <title>Thousands of microbial genomes shed light on interconnected biogeochemical processes in an aquifer system.</title>
        <authorList>
            <person name="Anantharaman K."/>
            <person name="Brown C.T."/>
            <person name="Hug L.A."/>
            <person name="Sharon I."/>
            <person name="Castelle C.J."/>
            <person name="Probst A.J."/>
            <person name="Thomas B.C."/>
            <person name="Singh A."/>
            <person name="Wilkins M.J."/>
            <person name="Karaoz U."/>
            <person name="Brodie E.L."/>
            <person name="Williams K.H."/>
            <person name="Hubbard S.S."/>
            <person name="Banfield J.F."/>
        </authorList>
    </citation>
    <scope>NUCLEOTIDE SEQUENCE [LARGE SCALE GENOMIC DNA]</scope>
</reference>
<organism evidence="4 5">
    <name type="scientific">Candidatus Daviesbacteria bacterium RIFCSPHIGHO2_01_FULL_40_11</name>
    <dbReference type="NCBI Taxonomy" id="1797762"/>
    <lineage>
        <taxon>Bacteria</taxon>
        <taxon>Candidatus Daviesiibacteriota</taxon>
    </lineage>
</organism>
<comment type="caution">
    <text evidence="4">The sequence shown here is derived from an EMBL/GenBank/DDBJ whole genome shotgun (WGS) entry which is preliminary data.</text>
</comment>
<dbReference type="PANTHER" id="PTHR48025:SF1">
    <property type="entry name" value="RRM DOMAIN-CONTAINING PROTEIN"/>
    <property type="match status" value="1"/>
</dbReference>
<evidence type="ECO:0000313" key="5">
    <source>
        <dbReference type="Proteomes" id="UP000177555"/>
    </source>
</evidence>
<evidence type="ECO:0000259" key="3">
    <source>
        <dbReference type="PROSITE" id="PS50102"/>
    </source>
</evidence>
<evidence type="ECO:0000256" key="2">
    <source>
        <dbReference type="ARBA" id="ARBA00022884"/>
    </source>
</evidence>
<gene>
    <name evidence="4" type="ORF">A2867_05220</name>
</gene>
<dbReference type="SUPFAM" id="SSF54928">
    <property type="entry name" value="RNA-binding domain, RBD"/>
    <property type="match status" value="1"/>
</dbReference>
<dbReference type="Proteomes" id="UP000177555">
    <property type="component" value="Unassembled WGS sequence"/>
</dbReference>
<dbReference type="AlphaFoldDB" id="A0A1F5JKU4"/>
<dbReference type="GO" id="GO:0005737">
    <property type="term" value="C:cytoplasm"/>
    <property type="evidence" value="ECO:0007669"/>
    <property type="project" value="UniProtKB-ARBA"/>
</dbReference>
<dbReference type="SMART" id="SM00360">
    <property type="entry name" value="RRM"/>
    <property type="match status" value="1"/>
</dbReference>
<dbReference type="GO" id="GO:0009967">
    <property type="term" value="P:positive regulation of signal transduction"/>
    <property type="evidence" value="ECO:0007669"/>
    <property type="project" value="UniProtKB-ARBA"/>
</dbReference>
<sequence length="86" mass="9463">MNNKKLFVGSLPWAVDDAKLAELFAQAGNVVSAQVVKDRETGRSRGFGFVEMSTDEEAQNAVKNLNGTDVEGRKIVVNIARPREDR</sequence>
<dbReference type="GO" id="GO:0010629">
    <property type="term" value="P:negative regulation of gene expression"/>
    <property type="evidence" value="ECO:0007669"/>
    <property type="project" value="UniProtKB-ARBA"/>
</dbReference>
<evidence type="ECO:0000313" key="4">
    <source>
        <dbReference type="EMBL" id="OGE29257.1"/>
    </source>
</evidence>
<evidence type="ECO:0000256" key="1">
    <source>
        <dbReference type="ARBA" id="ARBA00022737"/>
    </source>
</evidence>
<dbReference type="InterPro" id="IPR012677">
    <property type="entry name" value="Nucleotide-bd_a/b_plait_sf"/>
</dbReference>
<proteinExistence type="predicted"/>
<dbReference type="EMBL" id="MFCP01000008">
    <property type="protein sequence ID" value="OGE29257.1"/>
    <property type="molecule type" value="Genomic_DNA"/>
</dbReference>
<feature type="domain" description="RRM" evidence="3">
    <location>
        <begin position="4"/>
        <end position="82"/>
    </location>
</feature>